<keyword evidence="2" id="KW-1185">Reference proteome</keyword>
<sequence length="166" mass="19121">IYFTPLPGFFSPFPHGTSSLSVNDEYLALEDGPPIFRQDYTCPALLVVSSVPHVSFRIQGYHLLWPAFPDCFAKSRAITNRLLRFRSPLLSESRLMSFPRATEMFQFTRFASHTYVFSMRYLCRWVSPFGNLRIKAYLPAPRSLSQAFTSFVAYHCQGIHHMLLVT</sequence>
<dbReference type="OrthoDB" id="1463608at2759"/>
<accession>A0A0J8BHP9</accession>
<evidence type="ECO:0000313" key="1">
    <source>
        <dbReference type="EMBL" id="KMS65245.1"/>
    </source>
</evidence>
<proteinExistence type="predicted"/>
<dbReference type="AlphaFoldDB" id="A0A0J8BHP9"/>
<name>A0A0J8BHP9_BETVV</name>
<dbReference type="Proteomes" id="UP000035740">
    <property type="component" value="Unassembled WGS sequence"/>
</dbReference>
<dbReference type="EMBL" id="KQ112034">
    <property type="protein sequence ID" value="KMS65245.1"/>
    <property type="molecule type" value="Genomic_DNA"/>
</dbReference>
<organism evidence="1 2">
    <name type="scientific">Beta vulgaris subsp. vulgaris</name>
    <name type="common">Beet</name>
    <dbReference type="NCBI Taxonomy" id="3555"/>
    <lineage>
        <taxon>Eukaryota</taxon>
        <taxon>Viridiplantae</taxon>
        <taxon>Streptophyta</taxon>
        <taxon>Embryophyta</taxon>
        <taxon>Tracheophyta</taxon>
        <taxon>Spermatophyta</taxon>
        <taxon>Magnoliopsida</taxon>
        <taxon>eudicotyledons</taxon>
        <taxon>Gunneridae</taxon>
        <taxon>Pentapetalae</taxon>
        <taxon>Caryophyllales</taxon>
        <taxon>Chenopodiaceae</taxon>
        <taxon>Betoideae</taxon>
        <taxon>Beta</taxon>
    </lineage>
</organism>
<evidence type="ECO:0000313" key="2">
    <source>
        <dbReference type="Proteomes" id="UP000035740"/>
    </source>
</evidence>
<gene>
    <name evidence="1" type="ORF">BVRB_037930</name>
</gene>
<dbReference type="Gramene" id="KMS65245">
    <property type="protein sequence ID" value="KMS65245"/>
    <property type="gene ID" value="BVRB_037930"/>
</dbReference>
<reference evidence="1 2" key="1">
    <citation type="journal article" date="2014" name="Nature">
        <title>The genome of the recently domesticated crop plant sugar beet (Beta vulgaris).</title>
        <authorList>
            <person name="Dohm J.C."/>
            <person name="Minoche A.E."/>
            <person name="Holtgrawe D."/>
            <person name="Capella-Gutierrez S."/>
            <person name="Zakrzewski F."/>
            <person name="Tafer H."/>
            <person name="Rupp O."/>
            <person name="Sorensen T.R."/>
            <person name="Stracke R."/>
            <person name="Reinhardt R."/>
            <person name="Goesmann A."/>
            <person name="Kraft T."/>
            <person name="Schulz B."/>
            <person name="Stadler P.F."/>
            <person name="Schmidt T."/>
            <person name="Gabaldon T."/>
            <person name="Lehrach H."/>
            <person name="Weisshaar B."/>
            <person name="Himmelbauer H."/>
        </authorList>
    </citation>
    <scope>NUCLEOTIDE SEQUENCE [LARGE SCALE GENOMIC DNA]</scope>
    <source>
        <tissue evidence="1">Taproot</tissue>
    </source>
</reference>
<protein>
    <submittedName>
        <fullName evidence="1">Uncharacterized protein</fullName>
    </submittedName>
</protein>
<feature type="non-terminal residue" evidence="1">
    <location>
        <position position="1"/>
    </location>
</feature>